<protein>
    <submittedName>
        <fullName evidence="6">U2 small nuclear ribonucleoprotein auxiliary factor U2AF, putative</fullName>
    </submittedName>
</protein>
<dbReference type="GO" id="GO:0008380">
    <property type="term" value="P:RNA splicing"/>
    <property type="evidence" value="ECO:0007669"/>
    <property type="project" value="UniProtKB-KW"/>
</dbReference>
<evidence type="ECO:0000256" key="3">
    <source>
        <dbReference type="ARBA" id="ARBA00023187"/>
    </source>
</evidence>
<dbReference type="InterPro" id="IPR035979">
    <property type="entry name" value="RBD_domain_sf"/>
</dbReference>
<dbReference type="OrthoDB" id="10266058at2759"/>
<evidence type="ECO:0000256" key="1">
    <source>
        <dbReference type="ARBA" id="ARBA00022664"/>
    </source>
</evidence>
<evidence type="ECO:0000313" key="7">
    <source>
        <dbReference type="Proteomes" id="UP000018201"/>
    </source>
</evidence>
<evidence type="ECO:0000259" key="5">
    <source>
        <dbReference type="Pfam" id="PF00076"/>
    </source>
</evidence>
<reference evidence="6" key="1">
    <citation type="submission" date="2013-10" db="EMBL/GenBank/DDBJ databases">
        <title>Genomic analysis of the causative agents of coccidiosis in chickens.</title>
        <authorList>
            <person name="Reid A.J."/>
            <person name="Blake D."/>
            <person name="Billington K."/>
            <person name="Browne H."/>
            <person name="Dunn M."/>
            <person name="Hung S."/>
            <person name="Kawahara F."/>
            <person name="Miranda-Saavedra D."/>
            <person name="Mourier T."/>
            <person name="Nagra H."/>
            <person name="Otto T.D."/>
            <person name="Rawlings N."/>
            <person name="Sanchez A."/>
            <person name="Sanders M."/>
            <person name="Subramaniam C."/>
            <person name="Tay Y."/>
            <person name="Dear P."/>
            <person name="Doerig C."/>
            <person name="Gruber A."/>
            <person name="Parkinson J."/>
            <person name="Shirley M."/>
            <person name="Wan K.L."/>
            <person name="Berriman M."/>
            <person name="Tomley F."/>
            <person name="Pain A."/>
        </authorList>
    </citation>
    <scope>NUCLEOTIDE SEQUENCE [LARGE SCALE GENOMIC DNA]</scope>
    <source>
        <strain evidence="6">Houghton</strain>
    </source>
</reference>
<keyword evidence="7" id="KW-1185">Reference proteome</keyword>
<dbReference type="SUPFAM" id="SSF54928">
    <property type="entry name" value="RNA-binding domain, RBD"/>
    <property type="match status" value="1"/>
</dbReference>
<evidence type="ECO:0000256" key="2">
    <source>
        <dbReference type="ARBA" id="ARBA00022884"/>
    </source>
</evidence>
<keyword evidence="6" id="KW-0687">Ribonucleoprotein</keyword>
<gene>
    <name evidence="6" type="ORF">EPH_0055630</name>
</gene>
<dbReference type="Gene3D" id="3.30.70.330">
    <property type="match status" value="2"/>
</dbReference>
<reference evidence="6" key="2">
    <citation type="submission" date="2013-10" db="EMBL/GenBank/DDBJ databases">
        <authorList>
            <person name="Aslett M."/>
        </authorList>
    </citation>
    <scope>NUCLEOTIDE SEQUENCE [LARGE SCALE GENOMIC DNA]</scope>
    <source>
        <strain evidence="6">Houghton</strain>
    </source>
</reference>
<feature type="region of interest" description="Disordered" evidence="4">
    <location>
        <begin position="135"/>
        <end position="215"/>
    </location>
</feature>
<dbReference type="VEuPathDB" id="ToxoDB:EPH_0055630"/>
<name>U6GWG0_9EIME</name>
<dbReference type="GO" id="GO:0003723">
    <property type="term" value="F:RNA binding"/>
    <property type="evidence" value="ECO:0007669"/>
    <property type="project" value="UniProtKB-KW"/>
</dbReference>
<dbReference type="PANTHER" id="PTHR23139">
    <property type="entry name" value="RNA-BINDING PROTEIN"/>
    <property type="match status" value="1"/>
</dbReference>
<accession>U6GWG0</accession>
<dbReference type="InterPro" id="IPR012677">
    <property type="entry name" value="Nucleotide-bd_a/b_plait_sf"/>
</dbReference>
<evidence type="ECO:0000313" key="6">
    <source>
        <dbReference type="EMBL" id="CDI82909.1"/>
    </source>
</evidence>
<dbReference type="AlphaFoldDB" id="U6GWG0"/>
<dbReference type="GO" id="GO:1990904">
    <property type="term" value="C:ribonucleoprotein complex"/>
    <property type="evidence" value="ECO:0007669"/>
    <property type="project" value="UniProtKB-KW"/>
</dbReference>
<dbReference type="GO" id="GO:0006397">
    <property type="term" value="P:mRNA processing"/>
    <property type="evidence" value="ECO:0007669"/>
    <property type="project" value="UniProtKB-KW"/>
</dbReference>
<feature type="domain" description="RRM" evidence="5">
    <location>
        <begin position="2"/>
        <end position="50"/>
    </location>
</feature>
<dbReference type="InterPro" id="IPR000504">
    <property type="entry name" value="RRM_dom"/>
</dbReference>
<evidence type="ECO:0000256" key="4">
    <source>
        <dbReference type="SAM" id="MobiDB-lite"/>
    </source>
</evidence>
<dbReference type="Proteomes" id="UP000018201">
    <property type="component" value="Unassembled WGS sequence"/>
</dbReference>
<feature type="compositionally biased region" description="Low complexity" evidence="4">
    <location>
        <begin position="164"/>
        <end position="205"/>
    </location>
</feature>
<keyword evidence="1" id="KW-0507">mRNA processing</keyword>
<sequence>MAEEKIRQLVETFGPLKSFDILKKDTDESQLVCVIEYADADSQQQAMEILHTNSPYRVVTAEHAINEGAVSSFLKEKISMLEDDDEYSDIVEDIRLECEECGGRVVDVQVPRICKDPCIDPRHIHDPVEAEAAAAAAAAAAKTENNNTQTQVKRETQDGETATSDSSSSSNSSSSKNGHESSSIKTETTNNNSSNSSSSSSSSGSAADDDDVGVS</sequence>
<organism evidence="6 7">
    <name type="scientific">Eimeria praecox</name>
    <dbReference type="NCBI Taxonomy" id="51316"/>
    <lineage>
        <taxon>Eukaryota</taxon>
        <taxon>Sar</taxon>
        <taxon>Alveolata</taxon>
        <taxon>Apicomplexa</taxon>
        <taxon>Conoidasida</taxon>
        <taxon>Coccidia</taxon>
        <taxon>Eucoccidiorida</taxon>
        <taxon>Eimeriorina</taxon>
        <taxon>Eimeriidae</taxon>
        <taxon>Eimeria</taxon>
    </lineage>
</organism>
<keyword evidence="3" id="KW-0508">mRNA splicing</keyword>
<proteinExistence type="predicted"/>
<dbReference type="EMBL" id="HG692485">
    <property type="protein sequence ID" value="CDI82909.1"/>
    <property type="molecule type" value="Genomic_DNA"/>
</dbReference>
<keyword evidence="2" id="KW-0694">RNA-binding</keyword>
<dbReference type="Pfam" id="PF00076">
    <property type="entry name" value="RRM_1"/>
    <property type="match status" value="1"/>
</dbReference>
<dbReference type="CDD" id="cd00590">
    <property type="entry name" value="RRM_SF"/>
    <property type="match status" value="1"/>
</dbReference>